<evidence type="ECO:0000313" key="5">
    <source>
        <dbReference type="EMBL" id="CAD8664463.1"/>
    </source>
</evidence>
<dbReference type="EMBL" id="HBFA01015159">
    <property type="protein sequence ID" value="CAD8664463.1"/>
    <property type="molecule type" value="Transcribed_RNA"/>
</dbReference>
<dbReference type="CDD" id="cd00136">
    <property type="entry name" value="PDZ_canonical"/>
    <property type="match status" value="1"/>
</dbReference>
<dbReference type="AlphaFoldDB" id="A0A7S0NA20"/>
<name>A0A7S0NA20_9CHLO</name>
<feature type="domain" description="PDZ" evidence="3">
    <location>
        <begin position="74"/>
        <end position="130"/>
    </location>
</feature>
<keyword evidence="1" id="KW-0408">Iron</keyword>
<dbReference type="PROSITE" id="PS51085">
    <property type="entry name" value="2FE2S_FER_2"/>
    <property type="match status" value="1"/>
</dbReference>
<dbReference type="PANTHER" id="PTHR47661">
    <property type="entry name" value="PHOSPHOGLUCAN PHOSPHATASE LSF1, CHLOROPLASTIC"/>
    <property type="match status" value="1"/>
</dbReference>
<keyword evidence="1" id="KW-0001">2Fe-2S</keyword>
<keyword evidence="1" id="KW-0479">Metal-binding</keyword>
<accession>A0A7S0NA20</accession>
<dbReference type="GO" id="GO:0051537">
    <property type="term" value="F:2 iron, 2 sulfur cluster binding"/>
    <property type="evidence" value="ECO:0007669"/>
    <property type="project" value="UniProtKB-KW"/>
</dbReference>
<evidence type="ECO:0008006" key="6">
    <source>
        <dbReference type="Google" id="ProtNLM"/>
    </source>
</evidence>
<protein>
    <recommendedName>
        <fullName evidence="6">2Fe-2S ferredoxin-type domain-containing protein</fullName>
    </recommendedName>
</protein>
<dbReference type="Pfam" id="PF00111">
    <property type="entry name" value="Fer2"/>
    <property type="match status" value="1"/>
</dbReference>
<dbReference type="InterPro" id="IPR012675">
    <property type="entry name" value="Beta-grasp_dom_sf"/>
</dbReference>
<feature type="domain" description="2Fe-2S ferredoxin-type" evidence="4">
    <location>
        <begin position="176"/>
        <end position="278"/>
    </location>
</feature>
<dbReference type="PROSITE" id="PS50106">
    <property type="entry name" value="PDZ"/>
    <property type="match status" value="1"/>
</dbReference>
<evidence type="ECO:0000256" key="1">
    <source>
        <dbReference type="ARBA" id="ARBA00022714"/>
    </source>
</evidence>
<dbReference type="Gene3D" id="3.10.20.30">
    <property type="match status" value="1"/>
</dbReference>
<dbReference type="SUPFAM" id="SSF54292">
    <property type="entry name" value="2Fe-2S ferredoxin-like"/>
    <property type="match status" value="1"/>
</dbReference>
<keyword evidence="2" id="KW-0411">Iron-sulfur</keyword>
<dbReference type="InterPro" id="IPR001478">
    <property type="entry name" value="PDZ"/>
</dbReference>
<reference evidence="5" key="1">
    <citation type="submission" date="2021-01" db="EMBL/GenBank/DDBJ databases">
        <authorList>
            <person name="Corre E."/>
            <person name="Pelletier E."/>
            <person name="Niang G."/>
            <person name="Scheremetjew M."/>
            <person name="Finn R."/>
            <person name="Kale V."/>
            <person name="Holt S."/>
            <person name="Cochrane G."/>
            <person name="Meng A."/>
            <person name="Brown T."/>
            <person name="Cohen L."/>
        </authorList>
    </citation>
    <scope>NUCLEOTIDE SEQUENCE</scope>
    <source>
        <strain evidence="5">CCMP722</strain>
    </source>
</reference>
<evidence type="ECO:0000259" key="4">
    <source>
        <dbReference type="PROSITE" id="PS51085"/>
    </source>
</evidence>
<dbReference type="InterPro" id="IPR036034">
    <property type="entry name" value="PDZ_sf"/>
</dbReference>
<dbReference type="InterPro" id="IPR036010">
    <property type="entry name" value="2Fe-2S_ferredoxin-like_sf"/>
</dbReference>
<dbReference type="Gene3D" id="2.30.42.10">
    <property type="match status" value="1"/>
</dbReference>
<sequence length="278" mass="29513">MAQTMLATHSVARSSPAVFASASRKCVGTPKSMDTRKSLQAETYTPRGTLSSRGTVKLRYPRRAVRMQAARQATVAAVKTVTEEVTVTINRPLGMALAEDRRGAVFVEELVEGGNAEKAGTVEAGDVIVSCGTSADALTAAKDFDTVMDTLGSNPESETMSLVLSRTTKVELPPGDVVTAIIDGSKELQVEPDSILRDVLLDSEVDLYTNSGKMMNCGGGGSCGTCAVAVLEGMDQLSEKADTELRLLKKKPDMYRLACQTVCEGRGNGTLKLQCKPK</sequence>
<dbReference type="PANTHER" id="PTHR47661:SF2">
    <property type="entry name" value="PHOSPHOGLUCAN PHOSPHATASE LSF1, CHLOROPLASTIC"/>
    <property type="match status" value="1"/>
</dbReference>
<dbReference type="InterPro" id="IPR001041">
    <property type="entry name" value="2Fe-2S_ferredoxin-type"/>
</dbReference>
<evidence type="ECO:0000256" key="2">
    <source>
        <dbReference type="ARBA" id="ARBA00023014"/>
    </source>
</evidence>
<proteinExistence type="predicted"/>
<dbReference type="SUPFAM" id="SSF50156">
    <property type="entry name" value="PDZ domain-like"/>
    <property type="match status" value="1"/>
</dbReference>
<evidence type="ECO:0000259" key="3">
    <source>
        <dbReference type="PROSITE" id="PS50106"/>
    </source>
</evidence>
<gene>
    <name evidence="5" type="ORF">POBO1169_LOCUS7799</name>
</gene>
<organism evidence="5">
    <name type="scientific">Pyramimonas obovata</name>
    <dbReference type="NCBI Taxonomy" id="1411642"/>
    <lineage>
        <taxon>Eukaryota</taxon>
        <taxon>Viridiplantae</taxon>
        <taxon>Chlorophyta</taxon>
        <taxon>Pyramimonadophyceae</taxon>
        <taxon>Pyramimonadales</taxon>
        <taxon>Pyramimonadaceae</taxon>
        <taxon>Pyramimonas</taxon>
        <taxon>Pyramimonas incertae sedis</taxon>
    </lineage>
</organism>